<evidence type="ECO:0000256" key="1">
    <source>
        <dbReference type="SAM" id="MobiDB-lite"/>
    </source>
</evidence>
<accession>Q10LC1</accession>
<feature type="region of interest" description="Disordered" evidence="1">
    <location>
        <begin position="126"/>
        <end position="146"/>
    </location>
</feature>
<sequence length="514" mass="55018">MPEVVVVQQADEPGRRKGRPKERRRRRGWRGRRGDGVPAKPRSSRGGGRCCDVNGGDGDVGRRTGNATVAAGGVVVHLNNSQQYGATNQALIRSMKIDTPPSYSLIGVDMWPMEISETTINNGRNLFPDLPKGSNKQRFGRSRDTNRSGFLNAHALEPRNHSTTSPLVITHVETWMTSPRRLIPVCESKNTNKNKISIHLKNTPIRARVMSASDDTDEIVVEEFDEISRRLGSAYSGFVNYGGGVISSCSGGLPSMADLGISTSDLAMVAKLSTDGALPPEQTMAREEGVLPADVVTQRVKDVLISPASTAERLPTSLCDKPAADKAAAINVLPLTDVIGPLIDHQASASLKEKGGVGPRESPGLGRALLRDLGRSQAGLRKASANSAKSSDEVATSGTPVVTFPRVDVAPAAAESAEAVVVPVAVVPPSEPLDWSDMMAKCRRLFEKTSREVGAQMDCLTAHATASDGKVAQLETELEVARDDLQKMKEIVASNDVAFQNDSKIHPRNCAKNN</sequence>
<feature type="compositionally biased region" description="Basic residues" evidence="1">
    <location>
        <begin position="16"/>
        <end position="31"/>
    </location>
</feature>
<reference evidence="2" key="1">
    <citation type="journal article" date="2005" name="Genome Res.">
        <title>Sequence, annotation, and analysis of synteny between rice chromosome 3 and diverged grass species.</title>
        <authorList>
            <consortium name="Rice Chromosome 3 Sequencing Consortium"/>
            <person name="Buell C.R."/>
            <person name="Yuan Q."/>
            <person name="Ouyang S."/>
            <person name="Liu J."/>
            <person name="Zhu W."/>
            <person name="Wang A."/>
            <person name="Maiti R."/>
            <person name="Haas B."/>
            <person name="Wortman J."/>
            <person name="Pertea M."/>
            <person name="Jones K.M."/>
            <person name="Kim M."/>
            <person name="Overton L."/>
            <person name="Tsitrin T."/>
            <person name="Fadrosh D."/>
            <person name="Bera J."/>
            <person name="Weaver B."/>
            <person name="Jin S."/>
            <person name="Johri S."/>
            <person name="Reardon M."/>
            <person name="Webb K."/>
            <person name="Hill J."/>
            <person name="Moffat K."/>
            <person name="Tallon L."/>
            <person name="Van Aken S."/>
            <person name="Lewis M."/>
            <person name="Utterback T."/>
            <person name="Feldblyum T."/>
            <person name="Zismann V."/>
            <person name="Iobst S."/>
            <person name="Hsiao J."/>
            <person name="de Vazeille A.R."/>
            <person name="Salzberg S.L."/>
            <person name="White O."/>
            <person name="Fraser C."/>
            <person name="Yu Y."/>
            <person name="Kim H."/>
            <person name="Rambo T."/>
            <person name="Currie J."/>
            <person name="Collura K."/>
            <person name="Kernodle-Thompson S."/>
            <person name="Wei F."/>
            <person name="Kudrna K."/>
            <person name="Ammiraju J.S."/>
            <person name="Luo M."/>
            <person name="Goicoechea J.L."/>
            <person name="Wing R.A."/>
            <person name="Henry D."/>
            <person name="Oates R."/>
            <person name="Palmer M."/>
            <person name="Pries G."/>
            <person name="Saski C."/>
            <person name="Simmons J."/>
            <person name="Soderlund C."/>
            <person name="Nelson W."/>
            <person name="de la Bastide M."/>
            <person name="Spiegel L."/>
            <person name="Nascimento L."/>
            <person name="Huang E."/>
            <person name="Preston R."/>
            <person name="Zutavern T."/>
            <person name="Palmer L."/>
            <person name="O'Shaughnessy A."/>
            <person name="Dike S."/>
            <person name="McCombie W.R."/>
            <person name="Minx P."/>
            <person name="Cordum H."/>
            <person name="Wilson R."/>
            <person name="Jin W."/>
            <person name="Lee H.R."/>
            <person name="Jiang J."/>
            <person name="Jackson S."/>
        </authorList>
    </citation>
    <scope>NUCLEOTIDE SEQUENCE [LARGE SCALE GENOMIC DNA]</scope>
</reference>
<organism evidence="2">
    <name type="scientific">Oryza sativa subsp. japonica</name>
    <name type="common">Rice</name>
    <dbReference type="NCBI Taxonomy" id="39947"/>
    <lineage>
        <taxon>Eukaryota</taxon>
        <taxon>Viridiplantae</taxon>
        <taxon>Streptophyta</taxon>
        <taxon>Embryophyta</taxon>
        <taxon>Tracheophyta</taxon>
        <taxon>Spermatophyta</taxon>
        <taxon>Magnoliopsida</taxon>
        <taxon>Liliopsida</taxon>
        <taxon>Poales</taxon>
        <taxon>Poaceae</taxon>
        <taxon>BOP clade</taxon>
        <taxon>Oryzoideae</taxon>
        <taxon>Oryzeae</taxon>
        <taxon>Oryzinae</taxon>
        <taxon>Oryza</taxon>
        <taxon>Oryza sativa</taxon>
    </lineage>
</organism>
<proteinExistence type="predicted"/>
<name>Q10LC1_ORYSJ</name>
<reference evidence="2" key="2">
    <citation type="submission" date="2006-06" db="EMBL/GenBank/DDBJ databases">
        <authorList>
            <person name="Buell R."/>
            <person name="Wing R.A."/>
            <person name="McCombie W.A."/>
            <person name="Ouyang S."/>
        </authorList>
    </citation>
    <scope>NUCLEOTIDE SEQUENCE</scope>
</reference>
<gene>
    <name evidence="2" type="ordered locus">LOC_Os03g23250</name>
</gene>
<evidence type="ECO:0000313" key="2">
    <source>
        <dbReference type="EMBL" id="ABF95986.1"/>
    </source>
</evidence>
<protein>
    <submittedName>
        <fullName evidence="2">Uncharacterized protein</fullName>
    </submittedName>
</protein>
<feature type="region of interest" description="Disordered" evidence="1">
    <location>
        <begin position="1"/>
        <end position="57"/>
    </location>
</feature>
<dbReference type="AlphaFoldDB" id="Q10LC1"/>
<dbReference type="EMBL" id="DP000009">
    <property type="protein sequence ID" value="ABF95986.1"/>
    <property type="molecule type" value="Genomic_DNA"/>
</dbReference>